<feature type="region of interest" description="Disordered" evidence="1">
    <location>
        <begin position="97"/>
        <end position="121"/>
    </location>
</feature>
<evidence type="ECO:0000313" key="3">
    <source>
        <dbReference type="EMBL" id="CAE7159640.1"/>
    </source>
</evidence>
<dbReference type="InterPro" id="IPR015425">
    <property type="entry name" value="FH2_Formin"/>
</dbReference>
<dbReference type="PANTHER" id="PTHR45920">
    <property type="entry name" value="FORMIN HOMOLOGY 2 DOMAIN CONTAINING, ISOFORM I"/>
    <property type="match status" value="1"/>
</dbReference>
<feature type="region of interest" description="Disordered" evidence="1">
    <location>
        <begin position="1"/>
        <end position="54"/>
    </location>
</feature>
<dbReference type="GO" id="GO:0005737">
    <property type="term" value="C:cytoplasm"/>
    <property type="evidence" value="ECO:0007669"/>
    <property type="project" value="UniProtKB-ARBA"/>
</dbReference>
<dbReference type="GO" id="GO:0051015">
    <property type="term" value="F:actin filament binding"/>
    <property type="evidence" value="ECO:0007669"/>
    <property type="project" value="TreeGrafter"/>
</dbReference>
<sequence>MDEQPEADDSKAPSGKGKAKGKAPTKSADTGAAKGGKKGAGKGKGAPSLSKQPITPTKVMKPLWWKRLLFGTDLQPGAIWDKVRDETASLPAEELEQRFGKAQPVPKTGAAGAAGTPASRGTGEVIRIRMDAVQDRELRLLPSPAECSRALLELEDQRLALDELERLQRACPTQKELELLTEADLSDIFQSLEKSEAVPALLSLVLGTGNCMNRNTNLANAQGFDIEVLDKLHSIKGADGRSLQELIFAVFFDSLNSQAAAFVEALSPLLQNVSRRIIHDSEEAKVSKAVHVALEECDEAVSSLHETTVEIQTALQKCAESLDPADPVRLRLHREFATATKMIESLVQLRNAVKSQYDNVLRWLQASGWRTRLRYVWDHMHISRNSSGAMEICPYQDVRKPCHFPKGFEPSD</sequence>
<organism evidence="3 4">
    <name type="scientific">Symbiodinium pilosum</name>
    <name type="common">Dinoflagellate</name>
    <dbReference type="NCBI Taxonomy" id="2952"/>
    <lineage>
        <taxon>Eukaryota</taxon>
        <taxon>Sar</taxon>
        <taxon>Alveolata</taxon>
        <taxon>Dinophyceae</taxon>
        <taxon>Suessiales</taxon>
        <taxon>Symbiodiniaceae</taxon>
        <taxon>Symbiodinium</taxon>
    </lineage>
</organism>
<dbReference type="PANTHER" id="PTHR45920:SF7">
    <property type="entry name" value="FORMIN-G"/>
    <property type="match status" value="1"/>
</dbReference>
<dbReference type="Proteomes" id="UP000649617">
    <property type="component" value="Unassembled WGS sequence"/>
</dbReference>
<keyword evidence="4" id="KW-1185">Reference proteome</keyword>
<dbReference type="GO" id="GO:0030866">
    <property type="term" value="P:cortical actin cytoskeleton organization"/>
    <property type="evidence" value="ECO:0007669"/>
    <property type="project" value="TreeGrafter"/>
</dbReference>
<dbReference type="Gene3D" id="1.20.58.2220">
    <property type="entry name" value="Formin, FH2 domain"/>
    <property type="match status" value="2"/>
</dbReference>
<dbReference type="Pfam" id="PF02181">
    <property type="entry name" value="FH2"/>
    <property type="match status" value="1"/>
</dbReference>
<proteinExistence type="predicted"/>
<evidence type="ECO:0000256" key="1">
    <source>
        <dbReference type="SAM" id="MobiDB-lite"/>
    </source>
</evidence>
<dbReference type="AlphaFoldDB" id="A0A812IML3"/>
<evidence type="ECO:0000313" key="4">
    <source>
        <dbReference type="Proteomes" id="UP000649617"/>
    </source>
</evidence>
<protein>
    <submittedName>
        <fullName evidence="3">ForG protein</fullName>
    </submittedName>
</protein>
<name>A0A812IML3_SYMPI</name>
<dbReference type="InterPro" id="IPR042201">
    <property type="entry name" value="FH2_Formin_sf"/>
</dbReference>
<dbReference type="GO" id="GO:0005856">
    <property type="term" value="C:cytoskeleton"/>
    <property type="evidence" value="ECO:0007669"/>
    <property type="project" value="TreeGrafter"/>
</dbReference>
<feature type="domain" description="FH2" evidence="2">
    <location>
        <begin position="186"/>
        <end position="367"/>
    </location>
</feature>
<evidence type="ECO:0000259" key="2">
    <source>
        <dbReference type="Pfam" id="PF02181"/>
    </source>
</evidence>
<dbReference type="OrthoDB" id="449536at2759"/>
<dbReference type="SUPFAM" id="SSF101447">
    <property type="entry name" value="Formin homology 2 domain (FH2 domain)"/>
    <property type="match status" value="1"/>
</dbReference>
<dbReference type="EMBL" id="CAJNIZ010000343">
    <property type="protein sequence ID" value="CAE7159640.1"/>
    <property type="molecule type" value="Genomic_DNA"/>
</dbReference>
<comment type="caution">
    <text evidence="3">The sequence shown here is derived from an EMBL/GenBank/DDBJ whole genome shotgun (WGS) entry which is preliminary data.</text>
</comment>
<reference evidence="3" key="1">
    <citation type="submission" date="2021-02" db="EMBL/GenBank/DDBJ databases">
        <authorList>
            <person name="Dougan E. K."/>
            <person name="Rhodes N."/>
            <person name="Thang M."/>
            <person name="Chan C."/>
        </authorList>
    </citation>
    <scope>NUCLEOTIDE SEQUENCE</scope>
</reference>
<feature type="compositionally biased region" description="Low complexity" evidence="1">
    <location>
        <begin position="108"/>
        <end position="121"/>
    </location>
</feature>
<gene>
    <name evidence="3" type="primary">forG</name>
    <name evidence="3" type="ORF">SPIL2461_LOCUS463</name>
</gene>
<accession>A0A812IML3</accession>